<feature type="compositionally biased region" description="Polar residues" evidence="2">
    <location>
        <begin position="169"/>
        <end position="185"/>
    </location>
</feature>
<feature type="coiled-coil region" evidence="1">
    <location>
        <begin position="758"/>
        <end position="789"/>
    </location>
</feature>
<dbReference type="Proteomes" id="UP000225277">
    <property type="component" value="Unassembled WGS sequence"/>
</dbReference>
<reference evidence="3 4" key="1">
    <citation type="submission" date="2016-03" db="EMBL/GenBank/DDBJ databases">
        <authorList>
            <person name="Ploux O."/>
        </authorList>
    </citation>
    <scope>NUCLEOTIDE SEQUENCE [LARGE SCALE GENOMIC DNA]</scope>
    <source>
        <strain evidence="3 4">URUG2</strain>
    </source>
</reference>
<feature type="region of interest" description="Disordered" evidence="2">
    <location>
        <begin position="618"/>
        <end position="733"/>
    </location>
</feature>
<sequence length="1021" mass="107889">MQNSTHAKTESGGNDPPDRGGSGKGQGGGKGNTGRGGGGKGGGSNGTNSGSKQPSRGARGSPSGNTASNPRSHLPIATSQTRSSGPQGRITEGIREPQGVPENLLTAHRGMGILQAASGSYNLTLRSNPDAGGRAHQNVNYPATRAVVRIFQYEDGLIPLSDLDEPTAPQGTAPTPNTTATQSNALAPRGVTTDGFRGTTQSNAPTPRGVTTDGVRGTTQIDAPPPRGVITHGVRVPRGVPEHILASYRNPADIIGFASGNYNGYLRTNPNDGPRAHITNRNPRIREIIRIYQYEDGLAPLEALNGIGDAAQAVYNAAIAATDASTGDTPPNPPSQQDPPSDGRSGSTPGPGSGGQQLPPANGGSDVTTATTNQQSSTTSVPTTAAPAEAPPSAPTELDRQRDLVTAGVRQPRTVPASWLRANAARIKRASDLYNAALERGAAADVYTTITEPNLRPLVRIFQVEDEFANLEDLNTAEFARTIAQGVYQAIGGVDPGLAFDLPLEDHVDTEAGGANSIVVIPESPPRSSTVDADPLSATCADGSDELFALSPSSPYQPDEHSDDYNSPDRIPESPIVSQGAGGDSVDSAVIEALESLNIQQQPAPLTDAELRVVADGRDGMDQRTPAGVDSNTEYIDTPDTRSSNRSSSTASDSRPGTAFTLTSLVASQSATGQSDASTSRPSSRLGGATPESRSGTPFTSVPPQTTQQAGSRSGSIPSQTPLSDASTSEMTLAQELEDCERRNRQAGLDLAAASASARSSSQALTEAQQEITLLNREIEERINRADRKVVKTGQCGFEPHSVLQQDLDDGKEVQIELQSMLAASKVSEAAEKQKRLDAEQRCRELKTAGASNTRADQESDFPPACQAALAAAHEDQATCQKQLADTQEKLNACLNRPTRQPEGCYVISHGTLESRLGGRIKELEARLHEIEGRRDVCNVITRQDLAGDRDFWKGLHDTMDEAYRAELDDTSVCRVWAHDELVAERDSLQSEYDSLRDYTYLLQQRGQSLLTHFAVQPEAV</sequence>
<feature type="compositionally biased region" description="Gly residues" evidence="2">
    <location>
        <begin position="20"/>
        <end position="45"/>
    </location>
</feature>
<protein>
    <submittedName>
        <fullName evidence="3">Uncharacterized protein</fullName>
    </submittedName>
</protein>
<keyword evidence="1" id="KW-0175">Coiled coil</keyword>
<dbReference type="GeneID" id="35603793"/>
<feature type="compositionally biased region" description="Low complexity" evidence="2">
    <location>
        <begin position="338"/>
        <end position="348"/>
    </location>
</feature>
<organism evidence="3 4">
    <name type="scientific">Ramularia collo-cygni</name>
    <dbReference type="NCBI Taxonomy" id="112498"/>
    <lineage>
        <taxon>Eukaryota</taxon>
        <taxon>Fungi</taxon>
        <taxon>Dikarya</taxon>
        <taxon>Ascomycota</taxon>
        <taxon>Pezizomycotina</taxon>
        <taxon>Dothideomycetes</taxon>
        <taxon>Dothideomycetidae</taxon>
        <taxon>Mycosphaerellales</taxon>
        <taxon>Mycosphaerellaceae</taxon>
        <taxon>Ramularia</taxon>
    </lineage>
</organism>
<name>A0A2D3VFT3_9PEZI</name>
<feature type="compositionally biased region" description="Polar residues" evidence="2">
    <location>
        <begin position="692"/>
        <end position="732"/>
    </location>
</feature>
<feature type="compositionally biased region" description="Low complexity" evidence="2">
    <location>
        <begin position="206"/>
        <end position="219"/>
    </location>
</feature>
<evidence type="ECO:0000256" key="1">
    <source>
        <dbReference type="SAM" id="Coils"/>
    </source>
</evidence>
<evidence type="ECO:0000313" key="4">
    <source>
        <dbReference type="Proteomes" id="UP000225277"/>
    </source>
</evidence>
<feature type="compositionally biased region" description="Low complexity" evidence="2">
    <location>
        <begin position="641"/>
        <end position="655"/>
    </location>
</feature>
<feature type="compositionally biased region" description="Low complexity" evidence="2">
    <location>
        <begin position="367"/>
        <end position="388"/>
    </location>
</feature>
<gene>
    <name evidence="3" type="ORF">RCC_08709</name>
</gene>
<feature type="region of interest" description="Disordered" evidence="2">
    <location>
        <begin position="545"/>
        <end position="584"/>
    </location>
</feature>
<feature type="compositionally biased region" description="Polar residues" evidence="2">
    <location>
        <begin position="660"/>
        <end position="683"/>
    </location>
</feature>
<accession>A0A2D3VFT3</accession>
<dbReference type="AlphaFoldDB" id="A0A2D3VFT3"/>
<dbReference type="RefSeq" id="XP_023629725.1">
    <property type="nucleotide sequence ID" value="XM_023773957.1"/>
</dbReference>
<feature type="region of interest" description="Disordered" evidence="2">
    <location>
        <begin position="162"/>
        <end position="230"/>
    </location>
</feature>
<feature type="region of interest" description="Disordered" evidence="2">
    <location>
        <begin position="323"/>
        <end position="399"/>
    </location>
</feature>
<dbReference type="EMBL" id="FJUY01000015">
    <property type="protein sequence ID" value="CZT23001.1"/>
    <property type="molecule type" value="Genomic_DNA"/>
</dbReference>
<feature type="compositionally biased region" description="Polar residues" evidence="2">
    <location>
        <begin position="62"/>
        <end position="86"/>
    </location>
</feature>
<proteinExistence type="predicted"/>
<evidence type="ECO:0000313" key="3">
    <source>
        <dbReference type="EMBL" id="CZT23001.1"/>
    </source>
</evidence>
<keyword evidence="4" id="KW-1185">Reference proteome</keyword>
<feature type="region of interest" description="Disordered" evidence="2">
    <location>
        <begin position="1"/>
        <end position="100"/>
    </location>
</feature>
<evidence type="ECO:0000256" key="2">
    <source>
        <dbReference type="SAM" id="MobiDB-lite"/>
    </source>
</evidence>